<keyword evidence="3" id="KW-1185">Reference proteome</keyword>
<organism evidence="2 3">
    <name type="scientific">Cloacibacterium rupense</name>
    <dbReference type="NCBI Taxonomy" id="517423"/>
    <lineage>
        <taxon>Bacteria</taxon>
        <taxon>Pseudomonadati</taxon>
        <taxon>Bacteroidota</taxon>
        <taxon>Flavobacteriia</taxon>
        <taxon>Flavobacteriales</taxon>
        <taxon>Weeksellaceae</taxon>
    </lineage>
</organism>
<sequence>MNTENSPLVTVICNCYNHELYVWEALESVVKQSYTNIELIVINNGSSDYSFDVIQNFFLQYPETVFINLPTTISHNKAFNLAFKKSKGNFLIDLSADDRLLPDCIEKQVNFFLSQDENVGLIFGNANNIDANGKFINHYFAVNDDGNVLDQNLFTTTYESLLSGGLCMCSVSAMMRRKHFELLNGYNESLVFEDLDYWLRLSYRHRIAFLDEFLMEKRNLDNSLGNQFHQKNNFAKKINLSLMVIYTEAIKRNNSKENKALLKRIHYSIEQCYLNNNWVDFFKFFLLELKCRASIYFK</sequence>
<dbReference type="PANTHER" id="PTHR22916">
    <property type="entry name" value="GLYCOSYLTRANSFERASE"/>
    <property type="match status" value="1"/>
</dbReference>
<evidence type="ECO:0000313" key="3">
    <source>
        <dbReference type="Proteomes" id="UP000620064"/>
    </source>
</evidence>
<feature type="domain" description="Glycosyltransferase 2-like" evidence="1">
    <location>
        <begin position="11"/>
        <end position="180"/>
    </location>
</feature>
<proteinExistence type="predicted"/>
<evidence type="ECO:0000259" key="1">
    <source>
        <dbReference type="Pfam" id="PF00535"/>
    </source>
</evidence>
<dbReference type="Gene3D" id="3.90.550.10">
    <property type="entry name" value="Spore Coat Polysaccharide Biosynthesis Protein SpsA, Chain A"/>
    <property type="match status" value="1"/>
</dbReference>
<dbReference type="PANTHER" id="PTHR22916:SF3">
    <property type="entry name" value="UDP-GLCNAC:BETAGAL BETA-1,3-N-ACETYLGLUCOSAMINYLTRANSFERASE-LIKE PROTEIN 1"/>
    <property type="match status" value="1"/>
</dbReference>
<dbReference type="EMBL" id="BMLV01000002">
    <property type="protein sequence ID" value="GGP03525.1"/>
    <property type="molecule type" value="Genomic_DNA"/>
</dbReference>
<reference evidence="3" key="1">
    <citation type="journal article" date="2019" name="Int. J. Syst. Evol. Microbiol.">
        <title>The Global Catalogue of Microorganisms (GCM) 10K type strain sequencing project: providing services to taxonomists for standard genome sequencing and annotation.</title>
        <authorList>
            <consortium name="The Broad Institute Genomics Platform"/>
            <consortium name="The Broad Institute Genome Sequencing Center for Infectious Disease"/>
            <person name="Wu L."/>
            <person name="Ma J."/>
        </authorList>
    </citation>
    <scope>NUCLEOTIDE SEQUENCE [LARGE SCALE GENOMIC DNA]</scope>
    <source>
        <strain evidence="3">CGMCC 1.7656</strain>
    </source>
</reference>
<accession>A0ABQ2NJF7</accession>
<dbReference type="SUPFAM" id="SSF53448">
    <property type="entry name" value="Nucleotide-diphospho-sugar transferases"/>
    <property type="match status" value="1"/>
</dbReference>
<name>A0ABQ2NJF7_9FLAO</name>
<dbReference type="Proteomes" id="UP000620064">
    <property type="component" value="Unassembled WGS sequence"/>
</dbReference>
<dbReference type="RefSeq" id="WP_188617196.1">
    <property type="nucleotide sequence ID" value="NZ_BMLV01000002.1"/>
</dbReference>
<evidence type="ECO:0000313" key="2">
    <source>
        <dbReference type="EMBL" id="GGP03525.1"/>
    </source>
</evidence>
<protein>
    <recommendedName>
        <fullName evidence="1">Glycosyltransferase 2-like domain-containing protein</fullName>
    </recommendedName>
</protein>
<comment type="caution">
    <text evidence="2">The sequence shown here is derived from an EMBL/GenBank/DDBJ whole genome shotgun (WGS) entry which is preliminary data.</text>
</comment>
<dbReference type="Pfam" id="PF00535">
    <property type="entry name" value="Glycos_transf_2"/>
    <property type="match status" value="1"/>
</dbReference>
<dbReference type="InterPro" id="IPR001173">
    <property type="entry name" value="Glyco_trans_2-like"/>
</dbReference>
<gene>
    <name evidence="2" type="ORF">GCM10010992_12270</name>
</gene>
<dbReference type="InterPro" id="IPR029044">
    <property type="entry name" value="Nucleotide-diphossugar_trans"/>
</dbReference>